<evidence type="ECO:0000313" key="7">
    <source>
        <dbReference type="EnsemblFungi" id="CEF88692"/>
    </source>
</evidence>
<reference evidence="7" key="4">
    <citation type="submission" date="2017-01" db="UniProtKB">
        <authorList>
            <consortium name="EnsemblFungi"/>
        </authorList>
    </citation>
    <scope>IDENTIFICATION</scope>
    <source>
        <strain evidence="7">PH-1 / ATCC MYA-4620 / FGSC 9075 / NRRL 31084</strain>
    </source>
</reference>
<protein>
    <submittedName>
        <fullName evidence="6">Chromosome 3, complete genome</fullName>
    </submittedName>
</protein>
<dbReference type="InParanoid" id="A0A098E4T2"/>
<dbReference type="AlphaFoldDB" id="A0A098E4T2"/>
<reference evidence="7 8" key="1">
    <citation type="journal article" date="2007" name="Science">
        <title>The Fusarium graminearum genome reveals a link between localized polymorphism and pathogen specialization.</title>
        <authorList>
            <person name="Cuomo C.A."/>
            <person name="Gueldener U."/>
            <person name="Xu J.-R."/>
            <person name="Trail F."/>
            <person name="Turgeon B.G."/>
            <person name="Di Pietro A."/>
            <person name="Walton J.D."/>
            <person name="Ma L.-J."/>
            <person name="Baker S.E."/>
            <person name="Rep M."/>
            <person name="Adam G."/>
            <person name="Antoniw J."/>
            <person name="Baldwin T."/>
            <person name="Calvo S.E."/>
            <person name="Chang Y.-L."/>
            <person name="DeCaprio D."/>
            <person name="Gale L.R."/>
            <person name="Gnerre S."/>
            <person name="Goswami R.S."/>
            <person name="Hammond-Kosack K."/>
            <person name="Harris L.J."/>
            <person name="Hilburn K."/>
            <person name="Kennell J.C."/>
            <person name="Kroken S."/>
            <person name="Magnuson J.K."/>
            <person name="Mannhaupt G."/>
            <person name="Mauceli E.W."/>
            <person name="Mewes H.-W."/>
            <person name="Mitterbauer R."/>
            <person name="Muehlbauer G."/>
            <person name="Muensterkoetter M."/>
            <person name="Nelson D."/>
            <person name="O'Donnell K."/>
            <person name="Ouellet T."/>
            <person name="Qi W."/>
            <person name="Quesneville H."/>
            <person name="Roncero M.I.G."/>
            <person name="Seong K.-Y."/>
            <person name="Tetko I.V."/>
            <person name="Urban M."/>
            <person name="Waalwijk C."/>
            <person name="Ward T.J."/>
            <person name="Yao J."/>
            <person name="Birren B.W."/>
            <person name="Kistler H.C."/>
        </authorList>
    </citation>
    <scope>NUCLEOTIDE SEQUENCE [LARGE SCALE GENOMIC DNA]</scope>
    <source>
        <strain evidence="8">ATCC MYA-4620 / CBS 123657 / FGSC 9075 / NRRL 31084 / PH-1</strain>
        <strain evidence="7">PH-1 / ATCC MYA-4620 / FGSC 9075 / NRRL 31084</strain>
    </source>
</reference>
<dbReference type="eggNOG" id="ENOG502SJAE">
    <property type="taxonomic scope" value="Eukaryota"/>
</dbReference>
<gene>
    <name evidence="6" type="ORF">FGRAMPH1_01T16507</name>
</gene>
<dbReference type="InterPro" id="IPR045863">
    <property type="entry name" value="CorA_TM1_TM2"/>
</dbReference>
<organism evidence="6 8">
    <name type="scientific">Gibberella zeae (strain ATCC MYA-4620 / CBS 123657 / FGSC 9075 / NRRL 31084 / PH-1)</name>
    <name type="common">Wheat head blight fungus</name>
    <name type="synonym">Fusarium graminearum</name>
    <dbReference type="NCBI Taxonomy" id="229533"/>
    <lineage>
        <taxon>Eukaryota</taxon>
        <taxon>Fungi</taxon>
        <taxon>Dikarya</taxon>
        <taxon>Ascomycota</taxon>
        <taxon>Pezizomycotina</taxon>
        <taxon>Sordariomycetes</taxon>
        <taxon>Hypocreomycetidae</taxon>
        <taxon>Hypocreales</taxon>
        <taxon>Nectriaceae</taxon>
        <taxon>Fusarium</taxon>
    </lineage>
</organism>
<dbReference type="EnsemblFungi" id="CEF88692">
    <property type="protein sequence ID" value="CEF88692"/>
    <property type="gene ID" value="FGRRES_16436"/>
</dbReference>
<dbReference type="Pfam" id="PF01544">
    <property type="entry name" value="CorA"/>
    <property type="match status" value="1"/>
</dbReference>
<dbReference type="Gene3D" id="1.20.58.340">
    <property type="entry name" value="Magnesium transport protein CorA, transmembrane region"/>
    <property type="match status" value="1"/>
</dbReference>
<comment type="subcellular location">
    <subcellularLocation>
        <location evidence="1">Membrane</location>
        <topology evidence="1">Multi-pass membrane protein</topology>
    </subcellularLocation>
</comment>
<dbReference type="GO" id="GO:0046873">
    <property type="term" value="F:metal ion transmembrane transporter activity"/>
    <property type="evidence" value="ECO:0007669"/>
    <property type="project" value="InterPro"/>
</dbReference>
<evidence type="ECO:0000256" key="5">
    <source>
        <dbReference type="SAM" id="Phobius"/>
    </source>
</evidence>
<keyword evidence="3 5" id="KW-1133">Transmembrane helix</keyword>
<keyword evidence="8" id="KW-1185">Reference proteome</keyword>
<dbReference type="Proteomes" id="UP000070720">
    <property type="component" value="Chromosome 3"/>
</dbReference>
<keyword evidence="4 5" id="KW-0472">Membrane</keyword>
<dbReference type="VEuPathDB" id="FungiDB:FGRAMPH1_01G16507"/>
<evidence type="ECO:0000256" key="1">
    <source>
        <dbReference type="ARBA" id="ARBA00004141"/>
    </source>
</evidence>
<dbReference type="GO" id="GO:0016020">
    <property type="term" value="C:membrane"/>
    <property type="evidence" value="ECO:0007669"/>
    <property type="project" value="UniProtKB-SubCell"/>
</dbReference>
<proteinExistence type="predicted"/>
<evidence type="ECO:0000256" key="2">
    <source>
        <dbReference type="ARBA" id="ARBA00022692"/>
    </source>
</evidence>
<dbReference type="SUPFAM" id="SSF144083">
    <property type="entry name" value="Magnesium transport protein CorA, transmembrane region"/>
    <property type="match status" value="1"/>
</dbReference>
<evidence type="ECO:0000313" key="6">
    <source>
        <dbReference type="EMBL" id="CEF88692.1"/>
    </source>
</evidence>
<evidence type="ECO:0000313" key="8">
    <source>
        <dbReference type="Proteomes" id="UP000070720"/>
    </source>
</evidence>
<reference evidence="6 8" key="3">
    <citation type="journal article" date="2015" name="BMC Genomics">
        <title>The completed genome sequence of the pathogenic ascomycete fungus Fusarium graminearum.</title>
        <authorList>
            <person name="King R."/>
            <person name="Urban M."/>
            <person name="Hammond-Kosack M.C."/>
            <person name="Hassani-Pak K."/>
            <person name="Hammond-Kosack K.E."/>
        </authorList>
    </citation>
    <scope>NUCLEOTIDE SEQUENCE [LARGE SCALE GENOMIC DNA]</scope>
    <source>
        <strain evidence="8">ATCC MYA-4620 / CBS 123657 / FGSC 9075 / NRRL 31084 / PH-1</strain>
        <strain evidence="6">PH-1</strain>
    </source>
</reference>
<sequence length="491" mass="56362">MSSDPYLNIVKHRTRYNPCIGGLDVFLQQKPVRASRIISIDCPNHGQRTSQSRAVAVQEDDMVTTLKTIPSNIMRIVLIEDINSRLMSLVGNTLDIDPLFFADYVNTSFKEFEVSPPPPSIAILPSLLSESGYLHLHYQQIVDLGDASLFRNTPYASKTHTNITRNVRRLPPLSGKQLALVRSACSLLVKKVGAASVCLVLVDSPAHTAVNTSRPQSATVLHGGFEDVATSRVSLQTSGGHDVWKRDSMLQSLVHYLQHTRPLRDTTTPISMLDLVYYPIRITLAHWNSYIHLISRYSKHYEYSLQDISTRLYSSDITDLQRWRRRIRQSRHKLTLLTEFCKFWLSQEDIDSHKTTWNSFLRDIDYLQDQLQDYKQSLEQMVTVATSMVQLLDSRQSIVEAVSVRRLTYLALTFAPLAWVASLFSMSEPYLPGHNGFWVYFATAIPLLCVVFLLSTFKYDHMCQRLADYWKRIMNRYRAKRNRQQDNALKP</sequence>
<feature type="transmembrane region" description="Helical" evidence="5">
    <location>
        <begin position="437"/>
        <end position="457"/>
    </location>
</feature>
<name>A0A098E4T2_GIBZE</name>
<evidence type="ECO:0000256" key="3">
    <source>
        <dbReference type="ARBA" id="ARBA00022989"/>
    </source>
</evidence>
<evidence type="ECO:0000256" key="4">
    <source>
        <dbReference type="ARBA" id="ARBA00023136"/>
    </source>
</evidence>
<dbReference type="InterPro" id="IPR002523">
    <property type="entry name" value="MgTranspt_CorA/ZnTranspt_ZntB"/>
</dbReference>
<keyword evidence="2 5" id="KW-0812">Transmembrane</keyword>
<feature type="transmembrane region" description="Helical" evidence="5">
    <location>
        <begin position="407"/>
        <end position="425"/>
    </location>
</feature>
<reference evidence="7 8" key="2">
    <citation type="journal article" date="2010" name="Nature">
        <title>Comparative genomics reveals mobile pathogenicity chromosomes in Fusarium.</title>
        <authorList>
            <person name="Ma L.J."/>
            <person name="van der Does H.C."/>
            <person name="Borkovich K.A."/>
            <person name="Coleman J.J."/>
            <person name="Daboussi M.J."/>
            <person name="Di Pietro A."/>
            <person name="Dufresne M."/>
            <person name="Freitag M."/>
            <person name="Grabherr M."/>
            <person name="Henrissat B."/>
            <person name="Houterman P.M."/>
            <person name="Kang S."/>
            <person name="Shim W.B."/>
            <person name="Woloshuk C."/>
            <person name="Xie X."/>
            <person name="Xu J.R."/>
            <person name="Antoniw J."/>
            <person name="Baker S.E."/>
            <person name="Bluhm B.H."/>
            <person name="Breakspear A."/>
            <person name="Brown D.W."/>
            <person name="Butchko R.A."/>
            <person name="Chapman S."/>
            <person name="Coulson R."/>
            <person name="Coutinho P.M."/>
            <person name="Danchin E.G."/>
            <person name="Diener A."/>
            <person name="Gale L.R."/>
            <person name="Gardiner D.M."/>
            <person name="Goff S."/>
            <person name="Hammond-Kosack K.E."/>
            <person name="Hilburn K."/>
            <person name="Hua-Van A."/>
            <person name="Jonkers W."/>
            <person name="Kazan K."/>
            <person name="Kodira C.D."/>
            <person name="Koehrsen M."/>
            <person name="Kumar L."/>
            <person name="Lee Y.H."/>
            <person name="Li L."/>
            <person name="Manners J.M."/>
            <person name="Miranda-Saavedra D."/>
            <person name="Mukherjee M."/>
            <person name="Park G."/>
            <person name="Park J."/>
            <person name="Park S.Y."/>
            <person name="Proctor R.H."/>
            <person name="Regev A."/>
            <person name="Ruiz-Roldan M.C."/>
            <person name="Sain D."/>
            <person name="Sakthikumar S."/>
            <person name="Sykes S."/>
            <person name="Schwartz D.C."/>
            <person name="Turgeon B.G."/>
            <person name="Wapinski I."/>
            <person name="Yoder O."/>
            <person name="Young S."/>
            <person name="Zeng Q."/>
            <person name="Zhou S."/>
            <person name="Galagan J."/>
            <person name="Cuomo C.A."/>
            <person name="Kistler H.C."/>
            <person name="Rep M."/>
        </authorList>
    </citation>
    <scope>GENOME REANNOTATION</scope>
    <source>
        <strain evidence="8">ATCC MYA-4620 / CBS 123657 / FGSC 9075 / NRRL 31084 / PH-1</strain>
        <strain evidence="7">PH-1 / ATCC MYA-4620 / FGSC 9075 / NRRL 31084</strain>
    </source>
</reference>
<accession>A0A0E0SQH9</accession>
<accession>A0A098E4T2</accession>
<dbReference type="EMBL" id="HG970334">
    <property type="protein sequence ID" value="CEF88692.1"/>
    <property type="molecule type" value="Genomic_DNA"/>
</dbReference>